<organism evidence="2 3">
    <name type="scientific">Oceanospirillum multiglobuliferum</name>
    <dbReference type="NCBI Taxonomy" id="64969"/>
    <lineage>
        <taxon>Bacteria</taxon>
        <taxon>Pseudomonadati</taxon>
        <taxon>Pseudomonadota</taxon>
        <taxon>Gammaproteobacteria</taxon>
        <taxon>Oceanospirillales</taxon>
        <taxon>Oceanospirillaceae</taxon>
        <taxon>Oceanospirillum</taxon>
    </lineage>
</organism>
<dbReference type="InterPro" id="IPR025491">
    <property type="entry name" value="DUF4382"/>
</dbReference>
<feature type="domain" description="DUF4382" evidence="1">
    <location>
        <begin position="1"/>
        <end position="111"/>
    </location>
</feature>
<keyword evidence="3" id="KW-1185">Reference proteome</keyword>
<dbReference type="AlphaFoldDB" id="A0A1V4SZT6"/>
<evidence type="ECO:0000259" key="1">
    <source>
        <dbReference type="Pfam" id="PF14321"/>
    </source>
</evidence>
<proteinExistence type="predicted"/>
<dbReference type="Pfam" id="PF14321">
    <property type="entry name" value="DUF4382"/>
    <property type="match status" value="1"/>
</dbReference>
<dbReference type="RefSeq" id="WP_139776760.1">
    <property type="nucleotide sequence ID" value="NZ_MTSM01000316.1"/>
</dbReference>
<gene>
    <name evidence="2" type="ORF">BTE48_17240</name>
</gene>
<dbReference type="Proteomes" id="UP000191418">
    <property type="component" value="Unassembled WGS sequence"/>
</dbReference>
<protein>
    <recommendedName>
        <fullName evidence="1">DUF4382 domain-containing protein</fullName>
    </recommendedName>
</protein>
<sequence>DDANKVVLAFKDVVLIPFNPETGEQTGDHILLDASENGALHQVDLMEYQGKNAKTIISEQQIAPGDYAMCVYAKDGRQLNDTSLSYVEKTDGSVKGLVVPSRGSCFGFKPDTSDQGRLKFSQKGQYVKVHTGHNSYV</sequence>
<evidence type="ECO:0000313" key="2">
    <source>
        <dbReference type="EMBL" id="OPX53863.1"/>
    </source>
</evidence>
<comment type="caution">
    <text evidence="2">The sequence shown here is derived from an EMBL/GenBank/DDBJ whole genome shotgun (WGS) entry which is preliminary data.</text>
</comment>
<accession>A0A1V4SZT6</accession>
<name>A0A1V4SZT6_9GAMM</name>
<feature type="non-terminal residue" evidence="2">
    <location>
        <position position="137"/>
    </location>
</feature>
<evidence type="ECO:0000313" key="3">
    <source>
        <dbReference type="Proteomes" id="UP000191418"/>
    </source>
</evidence>
<reference evidence="2 3" key="1">
    <citation type="submission" date="2017-01" db="EMBL/GenBank/DDBJ databases">
        <title>Genome Sequencing of a Marine Spirillum, Oceanospirillum multiglobuliferum ATCC 33336, from Japan.</title>
        <authorList>
            <person name="Carney J.G."/>
            <person name="Trachtenberg A.M."/>
            <person name="Rheaume B.A."/>
            <person name="Linnane J.D."/>
            <person name="Pitts N.L."/>
            <person name="Mykles D.L."/>
            <person name="Maclea K.S."/>
        </authorList>
    </citation>
    <scope>NUCLEOTIDE SEQUENCE [LARGE SCALE GENOMIC DNA]</scope>
    <source>
        <strain evidence="2 3">ATCC 33336</strain>
    </source>
</reference>
<dbReference type="EMBL" id="MTSM01000316">
    <property type="protein sequence ID" value="OPX53863.1"/>
    <property type="molecule type" value="Genomic_DNA"/>
</dbReference>
<feature type="non-terminal residue" evidence="2">
    <location>
        <position position="1"/>
    </location>
</feature>